<dbReference type="AlphaFoldDB" id="A0A1J7CJA9"/>
<dbReference type="GO" id="GO:0016887">
    <property type="term" value="F:ATP hydrolysis activity"/>
    <property type="evidence" value="ECO:0007669"/>
    <property type="project" value="InterPro"/>
</dbReference>
<dbReference type="RefSeq" id="WP_071638925.1">
    <property type="nucleotide sequence ID" value="NZ_MLFK01000013.1"/>
</dbReference>
<accession>A0A1J7CJA9</accession>
<dbReference type="SUPFAM" id="SSF52540">
    <property type="entry name" value="P-loop containing nucleoside triphosphate hydrolases"/>
    <property type="match status" value="1"/>
</dbReference>
<comment type="caution">
    <text evidence="2">The sequence shown here is derived from an EMBL/GenBank/DDBJ whole genome shotgun (WGS) entry which is preliminary data.</text>
</comment>
<evidence type="ECO:0000313" key="2">
    <source>
        <dbReference type="EMBL" id="OIV39730.1"/>
    </source>
</evidence>
<dbReference type="PANTHER" id="PTHR43581:SF4">
    <property type="entry name" value="ATP_GTP PHOSPHATASE"/>
    <property type="match status" value="1"/>
</dbReference>
<protein>
    <recommendedName>
        <fullName evidence="1">ATPase AAA-type core domain-containing protein</fullName>
    </recommendedName>
</protein>
<dbReference type="EMBL" id="MLFK01000013">
    <property type="protein sequence ID" value="OIV39730.1"/>
    <property type="molecule type" value="Genomic_DNA"/>
</dbReference>
<sequence>MKNIYDLIIEDSEKFKDYFLNDEDHPLRYFPKFNSINIIVGANNCGKSRFMRQLMSLNSYDGINDLLLIRELIDEYNLYVEMFNIDKIQTFIDKYSRNIAGGTILDQKAVKIQKNRLIKLKEGDFKNIISVINGNKKKLDEMLGYSGMQDDFLKDYSKIEDTYSKEFKPKKYYIPTLRTAHSLFQIIKHGSEKKLDVPGTNDYEKIEKDIFLHTYLQNYRIDKSVQIFTGLHLYRDILNSRNSEKSIRIQFENFEKFLSVNFFDSKQIDIVAKFDKNDNEKGINESELILIHVEGEKETRKLYDLGDGVQALIVLMYKIFMSEPESFIFIDEPELNLHPGMQRLFLEQITSNKDLINKKLKYIISTHSNHFLDLTIEKEDVSIYLFSQRKNELNDKQFIVKNVNRGDNSLLKDLGVNNSSVFMANCSIWVEGISDRNYLKAFLKSYCDSIGKSYPKEDIDFAFFEYAGSNIDHYIFEDEVEKEDVEIVLKDIKALAISNRIFLLADCDASKQSSKKGIRLKELEDAKTDNFIPKIVWNIREVENLLTNEMWKEILIELCNKTLVKSHEAEILLKIDKALSEVNYSDFAKKYVGEFLEEIRKKMGKISSRFILNRSAYEVKSEESFGTIINKRELSELVFNKNFSWEILSRNNEIEQLTIEIYNFITQKQ</sequence>
<dbReference type="PANTHER" id="PTHR43581">
    <property type="entry name" value="ATP/GTP PHOSPHATASE"/>
    <property type="match status" value="1"/>
</dbReference>
<dbReference type="Proteomes" id="UP000182826">
    <property type="component" value="Unassembled WGS sequence"/>
</dbReference>
<gene>
    <name evidence="2" type="ORF">BKM63_23000</name>
</gene>
<dbReference type="Gene3D" id="3.40.50.300">
    <property type="entry name" value="P-loop containing nucleotide triphosphate hydrolases"/>
    <property type="match status" value="1"/>
</dbReference>
<proteinExistence type="predicted"/>
<dbReference type="InterPro" id="IPR027417">
    <property type="entry name" value="P-loop_NTPase"/>
</dbReference>
<evidence type="ECO:0000259" key="1">
    <source>
        <dbReference type="Pfam" id="PF13304"/>
    </source>
</evidence>
<reference evidence="2 3" key="1">
    <citation type="submission" date="2016-10" db="EMBL/GenBank/DDBJ databases">
        <title>Draft Genome Sequence of Rhizobacteria Flavobacterium johnsoniae CI04.</title>
        <authorList>
            <person name="Bravo J.I."/>
            <person name="Lozano G.L."/>
            <person name="Handelsman J."/>
        </authorList>
    </citation>
    <scope>NUCLEOTIDE SEQUENCE [LARGE SCALE GENOMIC DNA]</scope>
    <source>
        <strain evidence="2 3">CI04</strain>
    </source>
</reference>
<dbReference type="GO" id="GO:0005524">
    <property type="term" value="F:ATP binding"/>
    <property type="evidence" value="ECO:0007669"/>
    <property type="project" value="InterPro"/>
</dbReference>
<dbReference type="InterPro" id="IPR051396">
    <property type="entry name" value="Bact_Antivir_Def_Nuclease"/>
</dbReference>
<organism evidence="2 3">
    <name type="scientific">Flavobacterium johnsoniae</name>
    <name type="common">Cytophaga johnsonae</name>
    <dbReference type="NCBI Taxonomy" id="986"/>
    <lineage>
        <taxon>Bacteria</taxon>
        <taxon>Pseudomonadati</taxon>
        <taxon>Bacteroidota</taxon>
        <taxon>Flavobacteriia</taxon>
        <taxon>Flavobacteriales</taxon>
        <taxon>Flavobacteriaceae</taxon>
        <taxon>Flavobacterium</taxon>
    </lineage>
</organism>
<feature type="domain" description="ATPase AAA-type core" evidence="1">
    <location>
        <begin position="259"/>
        <end position="373"/>
    </location>
</feature>
<keyword evidence="3" id="KW-1185">Reference proteome</keyword>
<dbReference type="InterPro" id="IPR003959">
    <property type="entry name" value="ATPase_AAA_core"/>
</dbReference>
<evidence type="ECO:0000313" key="3">
    <source>
        <dbReference type="Proteomes" id="UP000182826"/>
    </source>
</evidence>
<name>A0A1J7CJA9_FLAJO</name>
<dbReference type="OrthoDB" id="9792800at2"/>
<dbReference type="Pfam" id="PF13304">
    <property type="entry name" value="AAA_21"/>
    <property type="match status" value="1"/>
</dbReference>